<evidence type="ECO:0000313" key="1">
    <source>
        <dbReference type="EMBL" id="KXA20040.1"/>
    </source>
</evidence>
<gene>
    <name evidence="1" type="ORF">HMPREF3208_00879</name>
</gene>
<proteinExistence type="predicted"/>
<dbReference type="EMBL" id="LRQB01000053">
    <property type="protein sequence ID" value="KXA20040.1"/>
    <property type="molecule type" value="Genomic_DNA"/>
</dbReference>
<sequence>MRSRSIVCFLACVRARRPFLFVRMPLLRCLRRNEWRYVADAGFVKSQNVL</sequence>
<name>A0A133NUS0_GARVA</name>
<dbReference type="Proteomes" id="UP000070687">
    <property type="component" value="Unassembled WGS sequence"/>
</dbReference>
<dbReference type="AlphaFoldDB" id="A0A133NUS0"/>
<protein>
    <submittedName>
        <fullName evidence="1">Uncharacterized protein</fullName>
    </submittedName>
</protein>
<accession>A0A133NUS0</accession>
<evidence type="ECO:0000313" key="2">
    <source>
        <dbReference type="Proteomes" id="UP000070687"/>
    </source>
</evidence>
<reference evidence="1 2" key="1">
    <citation type="submission" date="2016-01" db="EMBL/GenBank/DDBJ databases">
        <authorList>
            <person name="Oliw E.H."/>
        </authorList>
    </citation>
    <scope>NUCLEOTIDE SEQUENCE [LARGE SCALE GENOMIC DNA]</scope>
    <source>
        <strain evidence="1 2">PSS_7772B</strain>
    </source>
</reference>
<organism evidence="1 2">
    <name type="scientific">Gardnerella vaginalis</name>
    <dbReference type="NCBI Taxonomy" id="2702"/>
    <lineage>
        <taxon>Bacteria</taxon>
        <taxon>Bacillati</taxon>
        <taxon>Actinomycetota</taxon>
        <taxon>Actinomycetes</taxon>
        <taxon>Bifidobacteriales</taxon>
        <taxon>Bifidobacteriaceae</taxon>
        <taxon>Gardnerella</taxon>
    </lineage>
</organism>
<comment type="caution">
    <text evidence="1">The sequence shown here is derived from an EMBL/GenBank/DDBJ whole genome shotgun (WGS) entry which is preliminary data.</text>
</comment>